<reference evidence="1" key="1">
    <citation type="journal article" date="2020" name="Stud. Mycol.">
        <title>101 Dothideomycetes genomes: a test case for predicting lifestyles and emergence of pathogens.</title>
        <authorList>
            <person name="Haridas S."/>
            <person name="Albert R."/>
            <person name="Binder M."/>
            <person name="Bloem J."/>
            <person name="Labutti K."/>
            <person name="Salamov A."/>
            <person name="Andreopoulos B."/>
            <person name="Baker S."/>
            <person name="Barry K."/>
            <person name="Bills G."/>
            <person name="Bluhm B."/>
            <person name="Cannon C."/>
            <person name="Castanera R."/>
            <person name="Culley D."/>
            <person name="Daum C."/>
            <person name="Ezra D."/>
            <person name="Gonzalez J."/>
            <person name="Henrissat B."/>
            <person name="Kuo A."/>
            <person name="Liang C."/>
            <person name="Lipzen A."/>
            <person name="Lutzoni F."/>
            <person name="Magnuson J."/>
            <person name="Mondo S."/>
            <person name="Nolan M."/>
            <person name="Ohm R."/>
            <person name="Pangilinan J."/>
            <person name="Park H.-J."/>
            <person name="Ramirez L."/>
            <person name="Alfaro M."/>
            <person name="Sun H."/>
            <person name="Tritt A."/>
            <person name="Yoshinaga Y."/>
            <person name="Zwiers L.-H."/>
            <person name="Turgeon B."/>
            <person name="Goodwin S."/>
            <person name="Spatafora J."/>
            <person name="Crous P."/>
            <person name="Grigoriev I."/>
        </authorList>
    </citation>
    <scope>NUCLEOTIDE SEQUENCE</scope>
    <source>
        <strain evidence="1">CBS 110217</strain>
    </source>
</reference>
<keyword evidence="2" id="KW-1185">Reference proteome</keyword>
<dbReference type="AlphaFoldDB" id="A0A9P4LDY0"/>
<evidence type="ECO:0000313" key="1">
    <source>
        <dbReference type="EMBL" id="KAF2022636.1"/>
    </source>
</evidence>
<name>A0A9P4LDY0_9PLEO</name>
<sequence length="92" mass="10352">MAPRGEWEQLTLRPLDTIPEAGDFTHAAIPNPNFKADVDSCRFAALRFSDCVRADQQAALIKRVEAVKDLHGTSFQQPWIGNWKPYTAAPRE</sequence>
<gene>
    <name evidence="1" type="ORF">EK21DRAFT_119545</name>
</gene>
<proteinExistence type="predicted"/>
<dbReference type="EMBL" id="ML978494">
    <property type="protein sequence ID" value="KAF2022636.1"/>
    <property type="molecule type" value="Genomic_DNA"/>
</dbReference>
<dbReference type="Proteomes" id="UP000799777">
    <property type="component" value="Unassembled WGS sequence"/>
</dbReference>
<comment type="caution">
    <text evidence="1">The sequence shown here is derived from an EMBL/GenBank/DDBJ whole genome shotgun (WGS) entry which is preliminary data.</text>
</comment>
<protein>
    <submittedName>
        <fullName evidence="1">Uncharacterized protein</fullName>
    </submittedName>
</protein>
<organism evidence="1 2">
    <name type="scientific">Setomelanomma holmii</name>
    <dbReference type="NCBI Taxonomy" id="210430"/>
    <lineage>
        <taxon>Eukaryota</taxon>
        <taxon>Fungi</taxon>
        <taxon>Dikarya</taxon>
        <taxon>Ascomycota</taxon>
        <taxon>Pezizomycotina</taxon>
        <taxon>Dothideomycetes</taxon>
        <taxon>Pleosporomycetidae</taxon>
        <taxon>Pleosporales</taxon>
        <taxon>Pleosporineae</taxon>
        <taxon>Phaeosphaeriaceae</taxon>
        <taxon>Setomelanomma</taxon>
    </lineage>
</organism>
<evidence type="ECO:0000313" key="2">
    <source>
        <dbReference type="Proteomes" id="UP000799777"/>
    </source>
</evidence>
<accession>A0A9P4LDY0</accession>
<dbReference type="OrthoDB" id="3764734at2759"/>